<feature type="transmembrane region" description="Helical" evidence="1">
    <location>
        <begin position="70"/>
        <end position="89"/>
    </location>
</feature>
<proteinExistence type="predicted"/>
<evidence type="ECO:0008006" key="4">
    <source>
        <dbReference type="Google" id="ProtNLM"/>
    </source>
</evidence>
<evidence type="ECO:0000256" key="1">
    <source>
        <dbReference type="SAM" id="Phobius"/>
    </source>
</evidence>
<keyword evidence="1" id="KW-0472">Membrane</keyword>
<dbReference type="EMBL" id="BLMI01000134">
    <property type="protein sequence ID" value="GFI41086.1"/>
    <property type="molecule type" value="Genomic_DNA"/>
</dbReference>
<dbReference type="AlphaFoldDB" id="A0A829ZAG7"/>
<protein>
    <recommendedName>
        <fullName evidence="4">DUF2304 domain-containing protein</fullName>
    </recommendedName>
</protein>
<accession>A0A829ZAG7</accession>
<keyword evidence="1" id="KW-1133">Transmembrane helix</keyword>
<dbReference type="Pfam" id="PF10066">
    <property type="entry name" value="DUF2304"/>
    <property type="match status" value="1"/>
</dbReference>
<gene>
    <name evidence="2" type="ORF">IMSAGC017_01126</name>
</gene>
<comment type="caution">
    <text evidence="2">The sequence shown here is derived from an EMBL/GenBank/DDBJ whole genome shotgun (WGS) entry which is preliminary data.</text>
</comment>
<feature type="transmembrane region" description="Helical" evidence="1">
    <location>
        <begin position="36"/>
        <end position="64"/>
    </location>
</feature>
<dbReference type="Proteomes" id="UP000490821">
    <property type="component" value="Unassembled WGS sequence"/>
</dbReference>
<evidence type="ECO:0000313" key="3">
    <source>
        <dbReference type="Proteomes" id="UP000490821"/>
    </source>
</evidence>
<reference evidence="2 3" key="1">
    <citation type="journal article" date="2020" name="Microbiome">
        <title>Single-cell genomics of uncultured bacteria reveals dietary fiber responders in the mouse gut microbiota.</title>
        <authorList>
            <person name="Chijiiwa R."/>
            <person name="Hosokawa M."/>
            <person name="Kogawa M."/>
            <person name="Nishikawa Y."/>
            <person name="Ide K."/>
            <person name="Sakanashi C."/>
            <person name="Takahashi K."/>
            <person name="Takeyama H."/>
        </authorList>
    </citation>
    <scope>NUCLEOTIDE SEQUENCE [LARGE SCALE GENOMIC DNA]</scope>
    <source>
        <strain evidence="2">IMSAGC_017</strain>
    </source>
</reference>
<organism evidence="2 3">
    <name type="scientific">Thomasclavelia cocleata</name>
    <dbReference type="NCBI Taxonomy" id="69824"/>
    <lineage>
        <taxon>Bacteria</taxon>
        <taxon>Bacillati</taxon>
        <taxon>Bacillota</taxon>
        <taxon>Erysipelotrichia</taxon>
        <taxon>Erysipelotrichales</taxon>
        <taxon>Coprobacillaceae</taxon>
        <taxon>Thomasclavelia</taxon>
    </lineage>
</organism>
<sequence>MTLTLQLILIILSVFLFLILIKSVKKGKLRSDYALVWLLSSIALIIVAVFPQIAYFAAGFIGVISTANMVFAFIIFLLIIVVYTLFVRVSSLEEKQKNLIQHIAILEKELHDKEV</sequence>
<evidence type="ECO:0000313" key="2">
    <source>
        <dbReference type="EMBL" id="GFI41086.1"/>
    </source>
</evidence>
<dbReference type="RefSeq" id="WP_172472449.1">
    <property type="nucleotide sequence ID" value="NZ_BLMI01000134.1"/>
</dbReference>
<name>A0A829ZAG7_9FIRM</name>
<keyword evidence="1" id="KW-0812">Transmembrane</keyword>
<dbReference type="InterPro" id="IPR019277">
    <property type="entry name" value="DUF2304"/>
</dbReference>
<feature type="transmembrane region" description="Helical" evidence="1">
    <location>
        <begin position="6"/>
        <end position="24"/>
    </location>
</feature>